<proteinExistence type="predicted"/>
<dbReference type="EMBL" id="CAEKKB010000007">
    <property type="protein sequence ID" value="CAB4316489.1"/>
    <property type="molecule type" value="Genomic_DNA"/>
</dbReference>
<accession>A0A6J5XRZ9</accession>
<reference evidence="2" key="1">
    <citation type="journal article" date="2020" name="Genome Biol.">
        <title>Gamete binning: chromosome-level and haplotype-resolved genome assembly enabled by high-throughput single-cell sequencing of gamete genomes.</title>
        <authorList>
            <person name="Campoy J.A."/>
            <person name="Sun H."/>
            <person name="Goel M."/>
            <person name="Jiao W.-B."/>
            <person name="Folz-Donahue K."/>
            <person name="Wang N."/>
            <person name="Rubio M."/>
            <person name="Liu C."/>
            <person name="Kukat C."/>
            <person name="Ruiz D."/>
            <person name="Huettel B."/>
            <person name="Schneeberger K."/>
        </authorList>
    </citation>
    <scope>NUCLEOTIDE SEQUENCE [LARGE SCALE GENOMIC DNA]</scope>
    <source>
        <strain evidence="2">cv. Rojo Pasion</strain>
    </source>
</reference>
<evidence type="ECO:0000313" key="2">
    <source>
        <dbReference type="Proteomes" id="UP000507245"/>
    </source>
</evidence>
<gene>
    <name evidence="1" type="ORF">ORAREDHAP_LOCUS42090</name>
</gene>
<sequence>MFECSLPFGKESTRHEAWLEMYVSWPKQGAGFLGLGLEIGGAINKVFQHLPFGNSSWDHFQKNNEKTKVELECSDLRQGGEVELGLWQQSQVPYFRSFGSLELGIQTVGTLDWEEQELGLMRREEWPEPE</sequence>
<keyword evidence="2" id="KW-1185">Reference proteome</keyword>
<name>A0A6J5XRZ9_PRUAR</name>
<protein>
    <submittedName>
        <fullName evidence="1">Uncharacterized protein</fullName>
    </submittedName>
</protein>
<dbReference type="Proteomes" id="UP000507245">
    <property type="component" value="Unassembled WGS sequence"/>
</dbReference>
<organism evidence="1 2">
    <name type="scientific">Prunus armeniaca</name>
    <name type="common">Apricot</name>
    <name type="synonym">Armeniaca vulgaris</name>
    <dbReference type="NCBI Taxonomy" id="36596"/>
    <lineage>
        <taxon>Eukaryota</taxon>
        <taxon>Viridiplantae</taxon>
        <taxon>Streptophyta</taxon>
        <taxon>Embryophyta</taxon>
        <taxon>Tracheophyta</taxon>
        <taxon>Spermatophyta</taxon>
        <taxon>Magnoliopsida</taxon>
        <taxon>eudicotyledons</taxon>
        <taxon>Gunneridae</taxon>
        <taxon>Pentapetalae</taxon>
        <taxon>rosids</taxon>
        <taxon>fabids</taxon>
        <taxon>Rosales</taxon>
        <taxon>Rosaceae</taxon>
        <taxon>Amygdaloideae</taxon>
        <taxon>Amygdaleae</taxon>
        <taxon>Prunus</taxon>
    </lineage>
</organism>
<evidence type="ECO:0000313" key="1">
    <source>
        <dbReference type="EMBL" id="CAB4316489.1"/>
    </source>
</evidence>
<dbReference type="AlphaFoldDB" id="A0A6J5XRZ9"/>